<protein>
    <submittedName>
        <fullName evidence="2">Vacuolar inheritance and morphology protein</fullName>
    </submittedName>
</protein>
<comment type="caution">
    <text evidence="2">The sequence shown here is derived from an EMBL/GenBank/DDBJ whole genome shotgun (WGS) entry which is preliminary data.</text>
</comment>
<dbReference type="EMBL" id="JAVRRA010008806">
    <property type="protein sequence ID" value="KAK5255899.1"/>
    <property type="molecule type" value="Genomic_DNA"/>
</dbReference>
<sequence length="269" mass="30471">MVVLVVLGAVGFFYSMTKPMYEVHIEEIQNVLASEQEIMLDLLVGAVNPNIISVTIADLDVNVFAKSKHMGIENTWREHGPRPFLDQGALISRRSRIKQKPATPVLSHSWQDLAGHWHPRDGVDEGTDPMPDPEVGDPQTMLLGRVTQFDTVLTFDGSPLKRHSHYSLGELRLAKPGNKTEDGGTERWEQILQYPFELIVRGVLKYTLPLSTNARTAAIVASVEVHPEEGLDAYGNMRIHQIRKIKYWDWVELDKGSWEEDKRRRGLEA</sequence>
<keyword evidence="1" id="KW-0732">Signal</keyword>
<evidence type="ECO:0000313" key="2">
    <source>
        <dbReference type="EMBL" id="KAK5255899.1"/>
    </source>
</evidence>
<dbReference type="PANTHER" id="PTHR28258">
    <property type="entry name" value="VACUOLAR SEGREGATION PROTEIN 7"/>
    <property type="match status" value="1"/>
</dbReference>
<name>A0ABR0LXD5_9PEZI</name>
<keyword evidence="3" id="KW-1185">Reference proteome</keyword>
<reference evidence="2 3" key="1">
    <citation type="submission" date="2023-08" db="EMBL/GenBank/DDBJ databases">
        <title>Black Yeasts Isolated from many extreme environments.</title>
        <authorList>
            <person name="Coleine C."/>
            <person name="Stajich J.E."/>
            <person name="Selbmann L."/>
        </authorList>
    </citation>
    <scope>NUCLEOTIDE SEQUENCE [LARGE SCALE GENOMIC DNA]</scope>
    <source>
        <strain evidence="2 3">CCFEE 536</strain>
    </source>
</reference>
<feature type="signal peptide" evidence="1">
    <location>
        <begin position="1"/>
        <end position="17"/>
    </location>
</feature>
<accession>A0ABR0LXD5</accession>
<proteinExistence type="predicted"/>
<dbReference type="PANTHER" id="PTHR28258:SF1">
    <property type="entry name" value="VACUOLAR SEGREGATION PROTEIN 7"/>
    <property type="match status" value="1"/>
</dbReference>
<dbReference type="InterPro" id="IPR024260">
    <property type="entry name" value="Vac7"/>
</dbReference>
<organism evidence="2 3">
    <name type="scientific">Cryomyces antarcticus</name>
    <dbReference type="NCBI Taxonomy" id="329879"/>
    <lineage>
        <taxon>Eukaryota</taxon>
        <taxon>Fungi</taxon>
        <taxon>Dikarya</taxon>
        <taxon>Ascomycota</taxon>
        <taxon>Pezizomycotina</taxon>
        <taxon>Dothideomycetes</taxon>
        <taxon>Dothideomycetes incertae sedis</taxon>
        <taxon>Cryomyces</taxon>
    </lineage>
</organism>
<gene>
    <name evidence="2" type="primary">VAC7</name>
    <name evidence="2" type="ORF">LTR16_004479</name>
</gene>
<evidence type="ECO:0000256" key="1">
    <source>
        <dbReference type="SAM" id="SignalP"/>
    </source>
</evidence>
<evidence type="ECO:0000313" key="3">
    <source>
        <dbReference type="Proteomes" id="UP001357485"/>
    </source>
</evidence>
<dbReference type="Proteomes" id="UP001357485">
    <property type="component" value="Unassembled WGS sequence"/>
</dbReference>
<dbReference type="Pfam" id="PF12751">
    <property type="entry name" value="Vac7"/>
    <property type="match status" value="1"/>
</dbReference>
<feature type="chain" id="PRO_5046458912" evidence="1">
    <location>
        <begin position="18"/>
        <end position="269"/>
    </location>
</feature>